<evidence type="ECO:0000313" key="4">
    <source>
        <dbReference type="EMBL" id="GFH59666.1"/>
    </source>
</evidence>
<name>A0AAD3D880_9STRA</name>
<feature type="chain" id="PRO_5041903119" evidence="3">
    <location>
        <begin position="38"/>
        <end position="1030"/>
    </location>
</feature>
<sequence>MKLKKRRKSKSFLFLSNGNLILQSLLLFAVQIEIAECFNWVQTAGELAQTNVIPQIPSINRPIFTSRWGHSTVVVNQTDLYRNDLSIEENSKRVESLTPKLILLGGDDYTKDEDSDTFGGLRNDVWSMDLPSKASDWRLNPKIEKITSTLQWELVNKGHEPPLNQSFDDWIACQEYFGESRDAKCLDPEVNTNVEENMWSPRRGHASIVFRDEIYVIGGRVRDFEPVKGDQLVGGYHGNRYEANKSLESYRKSVSFRNDVWKSSDGGKSWSLVTLGCTDHQEDILLRTETWTDVNVHNSSSTESYTGSIGSVCQTSNDCYGDAVCKEVNGSANKVCVCPMFSGREHHSLSVQHRYFEKEDGTIYSDDYLYLVGGFTNVRHDTCGDFACGNKGSYRVALDDIWVTNDGKHWVQIREATSEKGDDGYYARGAHSSVMVQANKFRERNADKLWILGGEFVDAQNDISLFLNDIWSIHLETKPCCAYTNDCGDKVKPLTLLSNQTCLPTIANWTKEYHGTNHWTPRSGQVAVYEPPSSRNAFVDSIYIIGGKNSTSFHSDVWSLDLIENNVWKKDFDKITNQESVPIAVNGRGGLKANAHQFYYDSSTQLSKQTRPFLPLFPKEDEDMVAISPLVFPIIDENDLMTLKENGIHTFSDLALANQRTILRLRGYDYPGINPKTVKDVCYLRRLVQLFLDKCSVKKHFRDRKICKGSEFQQNCIEKEWDGCSPVEGYSYIDIHGIGDVEIPQKEPSFLEDLETMFCKQTIGERFMSSGEFVGSKLFLMGGKGQETDSSRYSNVWFRDNTFPKAYFAKKPKSKTSQSKFRFECNDDGVVFEYKIVDYSERLDVTPWMLVQKDEEVDISWLDSKKGGPGSGWYSIYVRAVKPSGNRDISYSSNNTYTWFYIQPLPWGKIFLFIALALFAAAAAVFEYRRREKRAALERYAKRERERRFKIKSMGTDGDWRQFYEKQALSSKKQFSSTRNLSTERSELRAKRRDRRSKREEKLLLLQGNDSDEDQVEDIPRRRRPKFKIR</sequence>
<dbReference type="EMBL" id="BLLK01000069">
    <property type="protein sequence ID" value="GFH59666.1"/>
    <property type="molecule type" value="Genomic_DNA"/>
</dbReference>
<protein>
    <submittedName>
        <fullName evidence="4">Uncharacterized protein</fullName>
    </submittedName>
</protein>
<organism evidence="4 5">
    <name type="scientific">Chaetoceros tenuissimus</name>
    <dbReference type="NCBI Taxonomy" id="426638"/>
    <lineage>
        <taxon>Eukaryota</taxon>
        <taxon>Sar</taxon>
        <taxon>Stramenopiles</taxon>
        <taxon>Ochrophyta</taxon>
        <taxon>Bacillariophyta</taxon>
        <taxon>Coscinodiscophyceae</taxon>
        <taxon>Chaetocerotophycidae</taxon>
        <taxon>Chaetocerotales</taxon>
        <taxon>Chaetocerotaceae</taxon>
        <taxon>Chaetoceros</taxon>
    </lineage>
</organism>
<keyword evidence="2" id="KW-0812">Transmembrane</keyword>
<gene>
    <name evidence="4" type="ORF">CTEN210_16142</name>
</gene>
<dbReference type="InterPro" id="IPR015915">
    <property type="entry name" value="Kelch-typ_b-propeller"/>
</dbReference>
<accession>A0AAD3D880</accession>
<dbReference type="SUPFAM" id="SSF117281">
    <property type="entry name" value="Kelch motif"/>
    <property type="match status" value="1"/>
</dbReference>
<dbReference type="Proteomes" id="UP001054902">
    <property type="component" value="Unassembled WGS sequence"/>
</dbReference>
<evidence type="ECO:0000256" key="2">
    <source>
        <dbReference type="SAM" id="Phobius"/>
    </source>
</evidence>
<dbReference type="AlphaFoldDB" id="A0AAD3D880"/>
<reference evidence="4 5" key="1">
    <citation type="journal article" date="2021" name="Sci. Rep.">
        <title>The genome of the diatom Chaetoceros tenuissimus carries an ancient integrated fragment of an extant virus.</title>
        <authorList>
            <person name="Hongo Y."/>
            <person name="Kimura K."/>
            <person name="Takaki Y."/>
            <person name="Yoshida Y."/>
            <person name="Baba S."/>
            <person name="Kobayashi G."/>
            <person name="Nagasaki K."/>
            <person name="Hano T."/>
            <person name="Tomaru Y."/>
        </authorList>
    </citation>
    <scope>NUCLEOTIDE SEQUENCE [LARGE SCALE GENOMIC DNA]</scope>
    <source>
        <strain evidence="4 5">NIES-3715</strain>
    </source>
</reference>
<feature type="region of interest" description="Disordered" evidence="1">
    <location>
        <begin position="974"/>
        <end position="1030"/>
    </location>
</feature>
<feature type="compositionally biased region" description="Basic residues" evidence="1">
    <location>
        <begin position="1021"/>
        <end position="1030"/>
    </location>
</feature>
<keyword evidence="5" id="KW-1185">Reference proteome</keyword>
<keyword evidence="2" id="KW-0472">Membrane</keyword>
<feature type="transmembrane region" description="Helical" evidence="2">
    <location>
        <begin position="907"/>
        <end position="926"/>
    </location>
</feature>
<keyword evidence="3" id="KW-0732">Signal</keyword>
<dbReference type="PANTHER" id="PTHR23244">
    <property type="entry name" value="KELCH REPEAT DOMAIN"/>
    <property type="match status" value="1"/>
</dbReference>
<comment type="caution">
    <text evidence="4">The sequence shown here is derived from an EMBL/GenBank/DDBJ whole genome shotgun (WGS) entry which is preliminary data.</text>
</comment>
<dbReference type="Gene3D" id="2.120.10.80">
    <property type="entry name" value="Kelch-type beta propeller"/>
    <property type="match status" value="2"/>
</dbReference>
<proteinExistence type="predicted"/>
<feature type="signal peptide" evidence="3">
    <location>
        <begin position="1"/>
        <end position="37"/>
    </location>
</feature>
<evidence type="ECO:0000256" key="3">
    <source>
        <dbReference type="SAM" id="SignalP"/>
    </source>
</evidence>
<keyword evidence="2" id="KW-1133">Transmembrane helix</keyword>
<evidence type="ECO:0000313" key="5">
    <source>
        <dbReference type="Proteomes" id="UP001054902"/>
    </source>
</evidence>
<evidence type="ECO:0000256" key="1">
    <source>
        <dbReference type="SAM" id="MobiDB-lite"/>
    </source>
</evidence>